<organism evidence="9 10">
    <name type="scientific">Priapulus caudatus</name>
    <name type="common">Priapulid worm</name>
    <dbReference type="NCBI Taxonomy" id="37621"/>
    <lineage>
        <taxon>Eukaryota</taxon>
        <taxon>Metazoa</taxon>
        <taxon>Ecdysozoa</taxon>
        <taxon>Scalidophora</taxon>
        <taxon>Priapulida</taxon>
        <taxon>Priapulimorpha</taxon>
        <taxon>Priapulimorphida</taxon>
        <taxon>Priapulidae</taxon>
        <taxon>Priapulus</taxon>
    </lineage>
</organism>
<evidence type="ECO:0000259" key="8">
    <source>
        <dbReference type="PROSITE" id="PS51842"/>
    </source>
</evidence>
<dbReference type="PANTHER" id="PTHR45721">
    <property type="entry name" value="LAMIN DM0-RELATED"/>
    <property type="match status" value="1"/>
</dbReference>
<gene>
    <name evidence="10" type="primary">LOC106811719</name>
</gene>
<protein>
    <submittedName>
        <fullName evidence="10">Lamin Dm0-like</fullName>
    </submittedName>
</protein>
<reference evidence="10" key="1">
    <citation type="submission" date="2025-08" db="UniProtKB">
        <authorList>
            <consortium name="RefSeq"/>
        </authorList>
    </citation>
    <scope>IDENTIFICATION</scope>
</reference>
<dbReference type="InterPro" id="IPR036415">
    <property type="entry name" value="Lamin_tail_dom_sf"/>
</dbReference>
<dbReference type="InterPro" id="IPR039008">
    <property type="entry name" value="IF_rod_dom"/>
</dbReference>
<feature type="domain" description="IF rod" evidence="8">
    <location>
        <begin position="1"/>
        <end position="295"/>
    </location>
</feature>
<feature type="domain" description="LTD" evidence="7">
    <location>
        <begin position="326"/>
        <end position="445"/>
    </location>
</feature>
<evidence type="ECO:0000313" key="9">
    <source>
        <dbReference type="Proteomes" id="UP000695022"/>
    </source>
</evidence>
<dbReference type="Pfam" id="PF00038">
    <property type="entry name" value="Filament"/>
    <property type="match status" value="1"/>
</dbReference>
<proteinExistence type="inferred from homology"/>
<dbReference type="SMART" id="SM01391">
    <property type="entry name" value="Filament"/>
    <property type="match status" value="1"/>
</dbReference>
<keyword evidence="2 5" id="KW-0403">Intermediate filament</keyword>
<evidence type="ECO:0000313" key="10">
    <source>
        <dbReference type="RefSeq" id="XP_014670911.1"/>
    </source>
</evidence>
<dbReference type="Gene3D" id="1.20.5.500">
    <property type="entry name" value="Single helix bin"/>
    <property type="match status" value="1"/>
</dbReference>
<dbReference type="PROSITE" id="PS51841">
    <property type="entry name" value="LTD"/>
    <property type="match status" value="1"/>
</dbReference>
<dbReference type="PROSITE" id="PS51842">
    <property type="entry name" value="IF_ROD_2"/>
    <property type="match status" value="1"/>
</dbReference>
<keyword evidence="4" id="KW-0539">Nucleus</keyword>
<dbReference type="SUPFAM" id="SSF74853">
    <property type="entry name" value="Lamin A/C globular tail domain"/>
    <property type="match status" value="1"/>
</dbReference>
<evidence type="ECO:0000256" key="3">
    <source>
        <dbReference type="ARBA" id="ARBA00023054"/>
    </source>
</evidence>
<dbReference type="Proteomes" id="UP000695022">
    <property type="component" value="Unplaced"/>
</dbReference>
<comment type="similarity">
    <text evidence="5">Belongs to the intermediate filament family.</text>
</comment>
<evidence type="ECO:0000259" key="7">
    <source>
        <dbReference type="PROSITE" id="PS51841"/>
    </source>
</evidence>
<evidence type="ECO:0000256" key="2">
    <source>
        <dbReference type="ARBA" id="ARBA00022754"/>
    </source>
</evidence>
<evidence type="ECO:0000256" key="5">
    <source>
        <dbReference type="RuleBase" id="RU000685"/>
    </source>
</evidence>
<dbReference type="PROSITE" id="PS00226">
    <property type="entry name" value="IF_ROD_1"/>
    <property type="match status" value="1"/>
</dbReference>
<dbReference type="SUPFAM" id="SSF64593">
    <property type="entry name" value="Intermediate filament protein, coiled coil region"/>
    <property type="match status" value="1"/>
</dbReference>
<dbReference type="Gene3D" id="2.60.40.1260">
    <property type="entry name" value="Lamin Tail domain"/>
    <property type="match status" value="1"/>
</dbReference>
<keyword evidence="3 6" id="KW-0175">Coiled coil</keyword>
<dbReference type="PANTHER" id="PTHR45721:SF11">
    <property type="entry name" value="LAMIN DM0-RELATED"/>
    <property type="match status" value="1"/>
</dbReference>
<dbReference type="InterPro" id="IPR001322">
    <property type="entry name" value="Lamin_tail_dom"/>
</dbReference>
<dbReference type="Gene3D" id="1.20.5.170">
    <property type="match status" value="1"/>
</dbReference>
<feature type="coiled-coil region" evidence="6">
    <location>
        <begin position="28"/>
        <end position="259"/>
    </location>
</feature>
<dbReference type="Pfam" id="PF00932">
    <property type="entry name" value="LTD"/>
    <property type="match status" value="1"/>
</dbReference>
<dbReference type="Gene3D" id="1.20.5.1160">
    <property type="entry name" value="Vasodilator-stimulated phosphoprotein"/>
    <property type="match status" value="1"/>
</dbReference>
<keyword evidence="9" id="KW-1185">Reference proteome</keyword>
<sequence length="470" mass="55044">MQLFSCAHIFALFYFDFYPIRCYHDFRLARLTRDLTGAQRSLTTAETQVHDLTIKYDTANKDRKKAEDELRQLKKDMADFQTQLSAARSELENETLLRVDLENRCQSLKEELAFKANLYENEMKEVRTKKELAVTEVDSRLQEEYEHKLADALRELRDQYEEQSAIHRDEIEQMYESKLADLKHVSDRDSDAARLARAQIKEMRSEYDSLKAQAESFESERAALEARMRGLERALDREREEHRDQMSQRDDEIKNLYAQIAQNLQEYQDLMDIKIALDMEIAAYRKMLEGEEARLNIDTPPSLSRSRGIFGGRSRKRKRMAGAEEYEYSTTDSSKGEVRVMECDPDGKFVKLSNTSDKDIHIGTWQLKRITGDKEITYKFHRNIILKAGQHINVWSSDVKDVTHNPPSDLVMKNQKWYSGESMKTILIDSEGEEVGERENFRQLRASSFQQEGSYLEGDPRSRDEKCWIM</sequence>
<dbReference type="RefSeq" id="XP_014670911.1">
    <property type="nucleotide sequence ID" value="XM_014815425.1"/>
</dbReference>
<name>A0ABM1EFE0_PRICU</name>
<dbReference type="GeneID" id="106811719"/>
<evidence type="ECO:0000256" key="6">
    <source>
        <dbReference type="SAM" id="Coils"/>
    </source>
</evidence>
<evidence type="ECO:0000256" key="1">
    <source>
        <dbReference type="ARBA" id="ARBA00004123"/>
    </source>
</evidence>
<evidence type="ECO:0000256" key="4">
    <source>
        <dbReference type="ARBA" id="ARBA00023242"/>
    </source>
</evidence>
<comment type="subcellular location">
    <subcellularLocation>
        <location evidence="1">Nucleus</location>
    </subcellularLocation>
</comment>
<accession>A0ABM1EFE0</accession>
<dbReference type="InterPro" id="IPR018039">
    <property type="entry name" value="IF_conserved"/>
</dbReference>
<dbReference type="SUPFAM" id="SSF90257">
    <property type="entry name" value="Myosin rod fragments"/>
    <property type="match status" value="1"/>
</dbReference>